<dbReference type="Proteomes" id="UP000256686">
    <property type="component" value="Unassembled WGS sequence"/>
</dbReference>
<organism evidence="1 2">
    <name type="scientific">Chryseobacterium pennae</name>
    <dbReference type="NCBI Taxonomy" id="2258962"/>
    <lineage>
        <taxon>Bacteria</taxon>
        <taxon>Pseudomonadati</taxon>
        <taxon>Bacteroidota</taxon>
        <taxon>Flavobacteriia</taxon>
        <taxon>Flavobacteriales</taxon>
        <taxon>Weeksellaceae</taxon>
        <taxon>Chryseobacterium group</taxon>
        <taxon>Chryseobacterium</taxon>
    </lineage>
</organism>
<proteinExistence type="predicted"/>
<gene>
    <name evidence="1" type="ORF">DRF65_20770</name>
</gene>
<sequence>MATRTYKTETLLKRLENYDQKYYEAICKPSNIGFGYGMRAYHALKVQNPPEWKIRSKAEAVAEELRKRGVKFTTLFLKLSN</sequence>
<comment type="caution">
    <text evidence="1">The sequence shown here is derived from an EMBL/GenBank/DDBJ whole genome shotgun (WGS) entry which is preliminary data.</text>
</comment>
<evidence type="ECO:0000313" key="1">
    <source>
        <dbReference type="EMBL" id="REC60499.1"/>
    </source>
</evidence>
<dbReference type="EMBL" id="QNVT01000024">
    <property type="protein sequence ID" value="REC60499.1"/>
    <property type="molecule type" value="Genomic_DNA"/>
</dbReference>
<keyword evidence="2" id="KW-1185">Reference proteome</keyword>
<accession>A0A3D9C433</accession>
<protein>
    <submittedName>
        <fullName evidence="1">Uncharacterized protein</fullName>
    </submittedName>
</protein>
<evidence type="ECO:0000313" key="2">
    <source>
        <dbReference type="Proteomes" id="UP000256686"/>
    </source>
</evidence>
<name>A0A3D9C433_9FLAO</name>
<dbReference type="AlphaFoldDB" id="A0A3D9C433"/>
<reference evidence="2" key="1">
    <citation type="submission" date="2018-06" db="EMBL/GenBank/DDBJ databases">
        <authorList>
            <person name="Lum Nde A."/>
            <person name="Hugo C."/>
        </authorList>
    </citation>
    <scope>NUCLEOTIDE SEQUENCE [LARGE SCALE GENOMIC DNA]</scope>
    <source>
        <strain evidence="2">1_F178</strain>
    </source>
</reference>
<dbReference type="RefSeq" id="WP_115972661.1">
    <property type="nucleotide sequence ID" value="NZ_QNVT01000024.1"/>
</dbReference>